<evidence type="ECO:0000313" key="1">
    <source>
        <dbReference type="EMBL" id="GMT34579.1"/>
    </source>
</evidence>
<gene>
    <name evidence="1" type="ORF">PFISCL1PPCAC_25876</name>
</gene>
<comment type="caution">
    <text evidence="1">The sequence shown here is derived from an EMBL/GenBank/DDBJ whole genome shotgun (WGS) entry which is preliminary data.</text>
</comment>
<feature type="non-terminal residue" evidence="1">
    <location>
        <position position="1"/>
    </location>
</feature>
<protein>
    <submittedName>
        <fullName evidence="1">Uncharacterized protein</fullName>
    </submittedName>
</protein>
<accession>A0AAV5WR09</accession>
<proteinExistence type="predicted"/>
<name>A0AAV5WR09_9BILA</name>
<reference evidence="1" key="1">
    <citation type="submission" date="2023-10" db="EMBL/GenBank/DDBJ databases">
        <title>Genome assembly of Pristionchus species.</title>
        <authorList>
            <person name="Yoshida K."/>
            <person name="Sommer R.J."/>
        </authorList>
    </citation>
    <scope>NUCLEOTIDE SEQUENCE</scope>
    <source>
        <strain evidence="1">RS5133</strain>
    </source>
</reference>
<organism evidence="1 2">
    <name type="scientific">Pristionchus fissidentatus</name>
    <dbReference type="NCBI Taxonomy" id="1538716"/>
    <lineage>
        <taxon>Eukaryota</taxon>
        <taxon>Metazoa</taxon>
        <taxon>Ecdysozoa</taxon>
        <taxon>Nematoda</taxon>
        <taxon>Chromadorea</taxon>
        <taxon>Rhabditida</taxon>
        <taxon>Rhabditina</taxon>
        <taxon>Diplogasteromorpha</taxon>
        <taxon>Diplogasteroidea</taxon>
        <taxon>Neodiplogasteridae</taxon>
        <taxon>Pristionchus</taxon>
    </lineage>
</organism>
<keyword evidence="2" id="KW-1185">Reference proteome</keyword>
<dbReference type="EMBL" id="BTSY01000006">
    <property type="protein sequence ID" value="GMT34579.1"/>
    <property type="molecule type" value="Genomic_DNA"/>
</dbReference>
<sequence length="155" mass="18140">DLYRFTFTKYGKPVTVNNGSVWTFLCDRIILYSVCLRFTLIDLFRTEFLTISIRVLAAEIQGIDVFGCTQRQLLHHIMPSFVLEFAPNSHKAWAGRHNVRNVVAQNVDHSVRVQNRSQRLFDVEQSSVRRFMILYKSLHVKAIFKFREGHMPGEH</sequence>
<evidence type="ECO:0000313" key="2">
    <source>
        <dbReference type="Proteomes" id="UP001432322"/>
    </source>
</evidence>
<dbReference type="Proteomes" id="UP001432322">
    <property type="component" value="Unassembled WGS sequence"/>
</dbReference>
<dbReference type="AlphaFoldDB" id="A0AAV5WR09"/>